<dbReference type="GO" id="GO:0016887">
    <property type="term" value="F:ATP hydrolysis activity"/>
    <property type="evidence" value="ECO:0007669"/>
    <property type="project" value="InterPro"/>
</dbReference>
<evidence type="ECO:0000256" key="3">
    <source>
        <dbReference type="SAM" id="Phobius"/>
    </source>
</evidence>
<keyword evidence="3" id="KW-1133">Transmembrane helix</keyword>
<feature type="domain" description="AAA+ ATPase" evidence="4">
    <location>
        <begin position="605"/>
        <end position="742"/>
    </location>
</feature>
<dbReference type="GeneID" id="24595494"/>
<dbReference type="InterPro" id="IPR003959">
    <property type="entry name" value="ATPase_AAA_core"/>
</dbReference>
<evidence type="ECO:0000259" key="4">
    <source>
        <dbReference type="SMART" id="SM00382"/>
    </source>
</evidence>
<dbReference type="Pfam" id="PF00004">
    <property type="entry name" value="AAA"/>
    <property type="match status" value="1"/>
</dbReference>
<evidence type="ECO:0000256" key="1">
    <source>
        <dbReference type="ARBA" id="ARBA00022741"/>
    </source>
</evidence>
<dbReference type="KEGG" id="shx:MS3_00010797"/>
<dbReference type="SUPFAM" id="SSF52540">
    <property type="entry name" value="P-loop containing nucleoside triphosphate hydrolases"/>
    <property type="match status" value="2"/>
</dbReference>
<reference evidence="5" key="4">
    <citation type="journal article" date="2022" name="PLoS Pathog.">
        <title>Chromosome-level genome of Schistosoma haematobium underpins genome-wide explorations of molecular variation.</title>
        <authorList>
            <person name="Stroehlein A.J."/>
            <person name="Korhonen P.K."/>
            <person name="Lee V.V."/>
            <person name="Ralph S.A."/>
            <person name="Mentink-Kane M."/>
            <person name="You H."/>
            <person name="McManus D.P."/>
            <person name="Tchuente L.T."/>
            <person name="Stothard J.R."/>
            <person name="Kaur P."/>
            <person name="Dudchenko O."/>
            <person name="Aiden E.L."/>
            <person name="Yang B."/>
            <person name="Yang H."/>
            <person name="Emery A.M."/>
            <person name="Webster B.L."/>
            <person name="Brindley P.J."/>
            <person name="Rollinson D."/>
            <person name="Chang B.C.H."/>
            <person name="Gasser R.B."/>
            <person name="Young N.D."/>
        </authorList>
    </citation>
    <scope>NUCLEOTIDE SEQUENCE</scope>
</reference>
<reference evidence="5" key="2">
    <citation type="journal article" date="2019" name="Gigascience">
        <title>High-quality Schistosoma haematobium genome achieved by single-molecule and long-range sequencing.</title>
        <authorList>
            <person name="Stroehlein A.J."/>
            <person name="Korhonen P.K."/>
            <person name="Chong T.M."/>
            <person name="Lim Y.L."/>
            <person name="Chan K.G."/>
            <person name="Webster B."/>
            <person name="Rollinson D."/>
            <person name="Brindley P.J."/>
            <person name="Gasser R.B."/>
            <person name="Young N.D."/>
        </authorList>
    </citation>
    <scope>NUCLEOTIDE SEQUENCE</scope>
</reference>
<dbReference type="Gene3D" id="3.40.50.300">
    <property type="entry name" value="P-loop containing nucleotide triphosphate hydrolases"/>
    <property type="match status" value="2"/>
</dbReference>
<dbReference type="PANTHER" id="PTHR23077:SF171">
    <property type="entry name" value="NUCLEAR VALOSIN-CONTAINING PROTEIN-LIKE"/>
    <property type="match status" value="1"/>
</dbReference>
<reference evidence="5" key="3">
    <citation type="submission" date="2021-06" db="EMBL/GenBank/DDBJ databases">
        <title>Chromosome-level genome assembly for S. haematobium.</title>
        <authorList>
            <person name="Stroehlein A.J."/>
        </authorList>
    </citation>
    <scope>NUCLEOTIDE SEQUENCE</scope>
</reference>
<accession>A0A922LHT7</accession>
<keyword evidence="2" id="KW-0067">ATP-binding</keyword>
<dbReference type="InterPro" id="IPR027417">
    <property type="entry name" value="P-loop_NTPase"/>
</dbReference>
<evidence type="ECO:0000256" key="2">
    <source>
        <dbReference type="ARBA" id="ARBA00022840"/>
    </source>
</evidence>
<keyword evidence="3" id="KW-0812">Transmembrane</keyword>
<dbReference type="InterPro" id="IPR003593">
    <property type="entry name" value="AAA+_ATPase"/>
</dbReference>
<dbReference type="EMBL" id="AMPZ03000004">
    <property type="protein sequence ID" value="KAH9585245.1"/>
    <property type="molecule type" value="Genomic_DNA"/>
</dbReference>
<dbReference type="GO" id="GO:0005524">
    <property type="term" value="F:ATP binding"/>
    <property type="evidence" value="ECO:0007669"/>
    <property type="project" value="UniProtKB-KW"/>
</dbReference>
<organism evidence="5 6">
    <name type="scientific">Schistosoma haematobium</name>
    <name type="common">Blood fluke</name>
    <dbReference type="NCBI Taxonomy" id="6185"/>
    <lineage>
        <taxon>Eukaryota</taxon>
        <taxon>Metazoa</taxon>
        <taxon>Spiralia</taxon>
        <taxon>Lophotrochozoa</taxon>
        <taxon>Platyhelminthes</taxon>
        <taxon>Trematoda</taxon>
        <taxon>Digenea</taxon>
        <taxon>Strigeidida</taxon>
        <taxon>Schistosomatoidea</taxon>
        <taxon>Schistosomatidae</taxon>
        <taxon>Schistosoma</taxon>
    </lineage>
</organism>
<feature type="domain" description="AAA+ ATPase" evidence="4">
    <location>
        <begin position="262"/>
        <end position="432"/>
    </location>
</feature>
<dbReference type="RefSeq" id="XP_051067921.1">
    <property type="nucleotide sequence ID" value="XM_051219197.1"/>
</dbReference>
<dbReference type="Proteomes" id="UP000471633">
    <property type="component" value="Unassembled WGS sequence"/>
</dbReference>
<dbReference type="AlphaFoldDB" id="A0A922LHT7"/>
<dbReference type="PANTHER" id="PTHR23077">
    <property type="entry name" value="AAA-FAMILY ATPASE"/>
    <property type="match status" value="1"/>
</dbReference>
<dbReference type="PROSITE" id="PS00674">
    <property type="entry name" value="AAA"/>
    <property type="match status" value="1"/>
</dbReference>
<dbReference type="CTD" id="24595494"/>
<keyword evidence="1" id="KW-0547">Nucleotide-binding</keyword>
<dbReference type="SMART" id="SM00382">
    <property type="entry name" value="AAA"/>
    <property type="match status" value="2"/>
</dbReference>
<dbReference type="Gene3D" id="1.10.8.60">
    <property type="match status" value="1"/>
</dbReference>
<evidence type="ECO:0000313" key="6">
    <source>
        <dbReference type="Proteomes" id="UP000471633"/>
    </source>
</evidence>
<reference evidence="5" key="1">
    <citation type="journal article" date="2012" name="Nat. Genet.">
        <title>Whole-genome sequence of Schistosoma haematobium.</title>
        <authorList>
            <person name="Young N.D."/>
            <person name="Jex A.R."/>
            <person name="Li B."/>
            <person name="Liu S."/>
            <person name="Yang L."/>
            <person name="Xiong Z."/>
            <person name="Li Y."/>
            <person name="Cantacessi C."/>
            <person name="Hall R.S."/>
            <person name="Xu X."/>
            <person name="Chen F."/>
            <person name="Wu X."/>
            <person name="Zerlotini A."/>
            <person name="Oliveira G."/>
            <person name="Hofmann A."/>
            <person name="Zhang G."/>
            <person name="Fang X."/>
            <person name="Kang Y."/>
            <person name="Campbell B.E."/>
            <person name="Loukas A."/>
            <person name="Ranganathan S."/>
            <person name="Rollinson D."/>
            <person name="Rinaldi G."/>
            <person name="Brindley P.J."/>
            <person name="Yang H."/>
            <person name="Wang J."/>
            <person name="Wang J."/>
            <person name="Gasser R.B."/>
        </authorList>
    </citation>
    <scope>NUCLEOTIDE SEQUENCE</scope>
</reference>
<keyword evidence="6" id="KW-1185">Reference proteome</keyword>
<proteinExistence type="predicted"/>
<evidence type="ECO:0000313" key="5">
    <source>
        <dbReference type="EMBL" id="KAH9585245.1"/>
    </source>
</evidence>
<keyword evidence="3" id="KW-0472">Membrane</keyword>
<name>A0A922LHT7_SCHHA</name>
<dbReference type="InterPro" id="IPR003960">
    <property type="entry name" value="ATPase_AAA_CS"/>
</dbReference>
<dbReference type="InterPro" id="IPR050168">
    <property type="entry name" value="AAA_ATPase_domain"/>
</dbReference>
<sequence>MQFEMKPDILLPFSFYRKNQLCVFQVVVVNCKFPAVVGVSSSDNVEISDEMLSKFGPDLPRRLTVQLPTRVIPAESLRLQIMTPMDPVLLPLLENSLHYRLQMSHTMVGTKQTIRALGDYFSLLIVEAISVSGEAFSIQNTRQTILKEDYDFHPHLNDLSFPSESFNNSDNLWSCELIQSLTDQPVFKIGSSTKLILVQAEAPLNLSFGFGGSEISKLIPKGNYMNSYLFGLDMVRDMILGYLRNFLLTCVHGNETVFSSNITPGIILYGLPGCGKRTFLEDIVNDQIHSISINGSSYEKPVFVTLTSKLVTELTNKSHHHGYRWLTNMVGQLDVSNRNCIPVVILWPNIDKWIDNDENIDTNTHSTADTDAESKMIPKILERFIESIQSVSQSLAHSQKSTYRFCILATATTIDKVFSVHECRELFYRRLLISLPDASKRYQILYHNIQACLSHGTNSMSSSESPDGSIVNIQSCEITDENESLIQVAARLHGYTPKDLVRLVHVSYATFLSKQNDSSKDFPRTRNFNQSLNLFCEILINESYSYLPINLSQHITSVEPLRWTDIGGYRELKLIFKTMIQDRLVSAAKPNSADALADAALRLRVPRGILLHGPPGCSKTMFVRALATECQLPLIAVQASRIFGRYVGDSERNMRRILVHARASAPAILFIDEIDLLLPSRNSGETSASEHVLGEVLMAMDGVEGQNGQVILVAATNRMDNLDSALSRAGRFDLVIEVSPPDAEARTDILRLELSKRALKDKSLLNSKWLNLFATNQLNNYTGAEVVQVVQHAAQIARQDNSNQISKKHLLHAQILLPPRSLSNYFSQSKIINNQVTMSTNNNLLPIRHKILIFPVLILCIAITFQLVYINNISKVI</sequence>
<comment type="caution">
    <text evidence="5">The sequence shown here is derived from an EMBL/GenBank/DDBJ whole genome shotgun (WGS) entry which is preliminary data.</text>
</comment>
<protein>
    <submittedName>
        <fullName evidence="5">AAA+-type ATPase</fullName>
    </submittedName>
</protein>
<feature type="transmembrane region" description="Helical" evidence="3">
    <location>
        <begin position="851"/>
        <end position="870"/>
    </location>
</feature>
<gene>
    <name evidence="5" type="primary">AFG2</name>
    <name evidence="5" type="ORF">MS3_00010797</name>
</gene>